<comment type="function">
    <text evidence="8">Fibrinolytic activity; shows preferential cleavage of Arg-Gly bonds in all three fibrinogen chains. Contact with the caterpillars causes severe bleeding, due the anticoagulant effect of the protein.</text>
</comment>
<reference evidence="15" key="1">
    <citation type="submission" date="2025-08" db="UniProtKB">
        <authorList>
            <consortium name="RefSeq"/>
        </authorList>
    </citation>
    <scope>IDENTIFICATION</scope>
    <source>
        <strain evidence="15">Ishihara</strain>
        <tissue evidence="15">Whole body</tissue>
    </source>
</reference>
<dbReference type="Gene3D" id="2.40.10.10">
    <property type="entry name" value="Trypsin-like serine proteases"/>
    <property type="match status" value="2"/>
</dbReference>
<dbReference type="CDD" id="cd00190">
    <property type="entry name" value="Tryp_SPc"/>
    <property type="match status" value="2"/>
</dbReference>
<dbReference type="InterPro" id="IPR043504">
    <property type="entry name" value="Peptidase_S1_PA_chymotrypsin"/>
</dbReference>
<dbReference type="KEGG" id="sliu:111364294"/>
<feature type="chain" id="PRO_5039891677" evidence="11">
    <location>
        <begin position="21"/>
        <end position="871"/>
    </location>
</feature>
<evidence type="ECO:0000313" key="14">
    <source>
        <dbReference type="Proteomes" id="UP000301870"/>
    </source>
</evidence>
<dbReference type="SMART" id="SM00020">
    <property type="entry name" value="Tryp_SPc"/>
    <property type="match status" value="2"/>
</dbReference>
<dbReference type="GO" id="GO:0006508">
    <property type="term" value="P:proteolysis"/>
    <property type="evidence" value="ECO:0007669"/>
    <property type="project" value="UniProtKB-KW"/>
</dbReference>
<evidence type="ECO:0000259" key="13">
    <source>
        <dbReference type="PROSITE" id="PS51888"/>
    </source>
</evidence>
<dbReference type="PROSITE" id="PS00134">
    <property type="entry name" value="TRYPSIN_HIS"/>
    <property type="match status" value="2"/>
</dbReference>
<evidence type="ECO:0000256" key="6">
    <source>
        <dbReference type="ARBA" id="ARBA00023240"/>
    </source>
</evidence>
<evidence type="ECO:0000256" key="8">
    <source>
        <dbReference type="ARBA" id="ARBA00055534"/>
    </source>
</evidence>
<dbReference type="InterPro" id="IPR001254">
    <property type="entry name" value="Trypsin_dom"/>
</dbReference>
<dbReference type="Proteomes" id="UP000301870">
    <property type="component" value="Chromosome 4"/>
</dbReference>
<dbReference type="GO" id="GO:0090729">
    <property type="term" value="F:toxin activity"/>
    <property type="evidence" value="ECO:0007669"/>
    <property type="project" value="UniProtKB-KW"/>
</dbReference>
<evidence type="ECO:0000256" key="3">
    <source>
        <dbReference type="ARBA" id="ARBA00022729"/>
    </source>
</evidence>
<proteinExistence type="inferred from homology"/>
<dbReference type="GO" id="GO:0004252">
    <property type="term" value="F:serine-type endopeptidase activity"/>
    <property type="evidence" value="ECO:0007669"/>
    <property type="project" value="InterPro"/>
</dbReference>
<keyword evidence="14" id="KW-1185">Reference proteome</keyword>
<keyword evidence="10" id="KW-0378">Hydrolase</keyword>
<accession>A0A9J7EVE8</accession>
<dbReference type="PANTHER" id="PTHR24260">
    <property type="match status" value="1"/>
</dbReference>
<evidence type="ECO:0000256" key="7">
    <source>
        <dbReference type="ARBA" id="ARBA00024195"/>
    </source>
</evidence>
<keyword evidence="10" id="KW-0720">Serine protease</keyword>
<dbReference type="GeneID" id="111364294"/>
<evidence type="ECO:0000259" key="12">
    <source>
        <dbReference type="PROSITE" id="PS50240"/>
    </source>
</evidence>
<evidence type="ECO:0000256" key="9">
    <source>
        <dbReference type="ARBA" id="ARBA00084094"/>
    </source>
</evidence>
<keyword evidence="10" id="KW-0645">Protease</keyword>
<feature type="signal peptide" evidence="11">
    <location>
        <begin position="1"/>
        <end position="20"/>
    </location>
</feature>
<dbReference type="InterPro" id="IPR051333">
    <property type="entry name" value="CLIP_Serine_Protease"/>
</dbReference>
<dbReference type="PROSITE" id="PS00135">
    <property type="entry name" value="TRYPSIN_SER"/>
    <property type="match status" value="2"/>
</dbReference>
<evidence type="ECO:0000256" key="2">
    <source>
        <dbReference type="ARBA" id="ARBA00022656"/>
    </source>
</evidence>
<dbReference type="InterPro" id="IPR022700">
    <property type="entry name" value="CLIP"/>
</dbReference>
<evidence type="ECO:0000256" key="5">
    <source>
        <dbReference type="ARBA" id="ARBA00023180"/>
    </source>
</evidence>
<keyword evidence="2" id="KW-0800">Toxin</keyword>
<evidence type="ECO:0000256" key="4">
    <source>
        <dbReference type="ARBA" id="ARBA00023157"/>
    </source>
</evidence>
<keyword evidence="3 11" id="KW-0732">Signal</keyword>
<feature type="domain" description="Peptidase S1" evidence="12">
    <location>
        <begin position="157"/>
        <end position="398"/>
    </location>
</feature>
<feature type="domain" description="Clip" evidence="13">
    <location>
        <begin position="29"/>
        <end position="84"/>
    </location>
</feature>
<dbReference type="PROSITE" id="PS50240">
    <property type="entry name" value="TRYPSIN_DOM"/>
    <property type="match status" value="2"/>
</dbReference>
<feature type="domain" description="Peptidase S1" evidence="12">
    <location>
        <begin position="608"/>
        <end position="849"/>
    </location>
</feature>
<dbReference type="PRINTS" id="PR00722">
    <property type="entry name" value="CHYMOTRYPSIN"/>
</dbReference>
<keyword evidence="5" id="KW-0325">Glycoprotein</keyword>
<evidence type="ECO:0000313" key="15">
    <source>
        <dbReference type="RefSeq" id="XP_022836913.1"/>
    </source>
</evidence>
<protein>
    <submittedName>
        <fullName evidence="15">Uncharacterized protein LOC111364294</fullName>
    </submittedName>
</protein>
<dbReference type="SUPFAM" id="SSF50494">
    <property type="entry name" value="Trypsin-like serine proteases"/>
    <property type="match status" value="2"/>
</dbReference>
<keyword evidence="9" id="KW-1205">Fibrinolytic toxin</keyword>
<keyword evidence="4" id="KW-1015">Disulfide bond</keyword>
<dbReference type="FunFam" id="2.40.10.10:FF:000068">
    <property type="entry name" value="transmembrane protease serine 2"/>
    <property type="match status" value="1"/>
</dbReference>
<dbReference type="SMART" id="SM00680">
    <property type="entry name" value="CLIP"/>
    <property type="match status" value="2"/>
</dbReference>
<evidence type="ECO:0000256" key="11">
    <source>
        <dbReference type="SAM" id="SignalP"/>
    </source>
</evidence>
<dbReference type="FunFam" id="2.40.10.10:FF:000028">
    <property type="entry name" value="Serine protease easter"/>
    <property type="match status" value="1"/>
</dbReference>
<dbReference type="InterPro" id="IPR001314">
    <property type="entry name" value="Peptidase_S1A"/>
</dbReference>
<dbReference type="InterPro" id="IPR033116">
    <property type="entry name" value="TRYPSIN_SER"/>
</dbReference>
<dbReference type="Pfam" id="PF00089">
    <property type="entry name" value="Trypsin"/>
    <property type="match status" value="2"/>
</dbReference>
<evidence type="ECO:0000256" key="1">
    <source>
        <dbReference type="ARBA" id="ARBA00004239"/>
    </source>
</evidence>
<dbReference type="AlphaFoldDB" id="A0A9J7EVE8"/>
<comment type="subcellular location">
    <subcellularLocation>
        <location evidence="1">Secreted</location>
        <location evidence="1">Extracellular space</location>
    </subcellularLocation>
</comment>
<dbReference type="OrthoDB" id="6339452at2759"/>
<dbReference type="InterPro" id="IPR018114">
    <property type="entry name" value="TRYPSIN_HIS"/>
</dbReference>
<comment type="similarity">
    <text evidence="7">Belongs to the peptidase S1 family. CLIP subfamily.</text>
</comment>
<keyword evidence="6" id="KW-1199">Hemostasis impairing toxin</keyword>
<dbReference type="PANTHER" id="PTHR24260:SF147">
    <property type="entry name" value="EG:BACR7A4.3 PROTEIN-RELATED"/>
    <property type="match status" value="1"/>
</dbReference>
<dbReference type="GO" id="GO:0005576">
    <property type="term" value="C:extracellular region"/>
    <property type="evidence" value="ECO:0007669"/>
    <property type="project" value="UniProtKB-SubCell"/>
</dbReference>
<gene>
    <name evidence="15" type="primary">LOC111364294</name>
</gene>
<evidence type="ECO:0000256" key="10">
    <source>
        <dbReference type="RuleBase" id="RU363034"/>
    </source>
</evidence>
<dbReference type="PROSITE" id="PS51888">
    <property type="entry name" value="CLIP"/>
    <property type="match status" value="1"/>
</dbReference>
<sequence length="871" mass="98304">MGANIYRAFVLLSVLSFVSCDLNLQEDEPCVTDGLNGTCVGIFRCPSASLSYLYADAGFSKEKFNYPGLPDICSYKNNEPVVCCTECDISDAERYRDTAIGPFATLTNAKGPVARTKCLDYFHRLPYPCRGQGNFEVKKIWKEDKKCHDYMIKVALVVGGRSAQRWEFPHMALLGYGGDEKSAQWLCGGTVISERFILTAAHCISTRALGNVSYAALGILKRTDPKELWNIHKIKRIIPHPEYNPPSKYHDIALLETEAEINFAKNLLPACLDTGKDNPRMAEASGWGRLGHMMGLADTLQVVNLQEFEETECATLFPPHRHLKHGYDHEKQMCYGNHREIIDTCEGDSGGPLQTNQFKCQYTVVGVTSFGKDCGVLGSPGMYTRVSHYLPWIEGIVWPEETKERRKQDDLWLDRWLKFRFANKYSPYVVIKSVSTKRSSSLAAERGKKMAAAKVFLFFLFNFLFCVNCQLGLDEGAPCITTGLRGVCVNVFKCNSAALTYLYGNAGFNLEQYKIPPLPEICSYKDNEPVVCCTDCDVGQEKYRNFTIGANGFMVPKKDSVAWEKCYEYFHKLPFGCRFPGYFTIDKTWLHHLKCHNHTFTPGGVGFAVGGRDAKRWEFPHVALLGYGEDVDSAQWLCGGSVISERFILTAAHCSSTRLLGSIQYAALGLLRRTDPKENWKIYKIKRIINHPEYKPPSKYHDIALLETENEIAFGQDLLPACLYTGGDPIRFADASGWGRLGHRQALADTLQVVNLEEFQRSECSTIYKPHRHLTNGYDHSKQMCYGSRIEVIDTCEGDSGGPLQYGSEGCYQTVIGVTSYGKDCGILGSAGMYTRVSYYVPWIEGIVWPEEVEKRKQKQNQWWDKWIQWN</sequence>
<dbReference type="InterPro" id="IPR009003">
    <property type="entry name" value="Peptidase_S1_PA"/>
</dbReference>
<dbReference type="PROSITE" id="PS51257">
    <property type="entry name" value="PROKAR_LIPOPROTEIN"/>
    <property type="match status" value="1"/>
</dbReference>
<name>A0A9J7EVE8_SPOLT</name>
<dbReference type="RefSeq" id="XP_022836913.1">
    <property type="nucleotide sequence ID" value="XM_022981145.1"/>
</dbReference>
<organism evidence="14 15">
    <name type="scientific">Spodoptera litura</name>
    <name type="common">Asian cotton leafworm</name>
    <dbReference type="NCBI Taxonomy" id="69820"/>
    <lineage>
        <taxon>Eukaryota</taxon>
        <taxon>Metazoa</taxon>
        <taxon>Ecdysozoa</taxon>
        <taxon>Arthropoda</taxon>
        <taxon>Hexapoda</taxon>
        <taxon>Insecta</taxon>
        <taxon>Pterygota</taxon>
        <taxon>Neoptera</taxon>
        <taxon>Endopterygota</taxon>
        <taxon>Lepidoptera</taxon>
        <taxon>Glossata</taxon>
        <taxon>Ditrysia</taxon>
        <taxon>Noctuoidea</taxon>
        <taxon>Noctuidae</taxon>
        <taxon>Amphipyrinae</taxon>
        <taxon>Spodoptera</taxon>
    </lineage>
</organism>